<protein>
    <submittedName>
        <fullName evidence="2">Uncharacterized protein</fullName>
    </submittedName>
</protein>
<gene>
    <name evidence="2" type="ORF">PgNI_07309</name>
</gene>
<evidence type="ECO:0000313" key="2">
    <source>
        <dbReference type="RefSeq" id="XP_030981457.1"/>
    </source>
</evidence>
<dbReference type="KEGG" id="pgri:PgNI_07309"/>
<accession>A0A6P8B2P8</accession>
<dbReference type="Proteomes" id="UP000515153">
    <property type="component" value="Unplaced"/>
</dbReference>
<sequence length="61" mass="6575">VDFGGVVHDIVPIVTGSSLKAIPLKVGTLPYLSLALLAGPRYTVPGQRWNPGETCFNRRLI</sequence>
<reference evidence="2" key="2">
    <citation type="submission" date="2019-10" db="EMBL/GenBank/DDBJ databases">
        <authorList>
            <consortium name="NCBI Genome Project"/>
        </authorList>
    </citation>
    <scope>NUCLEOTIDE SEQUENCE</scope>
    <source>
        <strain evidence="2">NI907</strain>
    </source>
</reference>
<name>A0A6P8B2P8_PYRGI</name>
<organism evidence="1 2">
    <name type="scientific">Pyricularia grisea</name>
    <name type="common">Crabgrass-specific blast fungus</name>
    <name type="synonym">Magnaporthe grisea</name>
    <dbReference type="NCBI Taxonomy" id="148305"/>
    <lineage>
        <taxon>Eukaryota</taxon>
        <taxon>Fungi</taxon>
        <taxon>Dikarya</taxon>
        <taxon>Ascomycota</taxon>
        <taxon>Pezizomycotina</taxon>
        <taxon>Sordariomycetes</taxon>
        <taxon>Sordariomycetidae</taxon>
        <taxon>Magnaporthales</taxon>
        <taxon>Pyriculariaceae</taxon>
        <taxon>Pyricularia</taxon>
    </lineage>
</organism>
<keyword evidence="1" id="KW-1185">Reference proteome</keyword>
<dbReference type="RefSeq" id="XP_030981457.1">
    <property type="nucleotide sequence ID" value="XM_031127324.1"/>
</dbReference>
<feature type="non-terminal residue" evidence="2">
    <location>
        <position position="1"/>
    </location>
</feature>
<dbReference type="GeneID" id="41962233"/>
<reference evidence="2" key="3">
    <citation type="submission" date="2025-08" db="UniProtKB">
        <authorList>
            <consortium name="RefSeq"/>
        </authorList>
    </citation>
    <scope>IDENTIFICATION</scope>
    <source>
        <strain evidence="2">NI907</strain>
    </source>
</reference>
<dbReference type="AlphaFoldDB" id="A0A6P8B2P8"/>
<proteinExistence type="predicted"/>
<evidence type="ECO:0000313" key="1">
    <source>
        <dbReference type="Proteomes" id="UP000515153"/>
    </source>
</evidence>
<reference evidence="2" key="1">
    <citation type="journal article" date="2019" name="Mol. Biol. Evol.">
        <title>Blast fungal genomes show frequent chromosomal changes, gene gains and losses, and effector gene turnover.</title>
        <authorList>
            <person name="Gomez Luciano L.B."/>
            <person name="Jason Tsai I."/>
            <person name="Chuma I."/>
            <person name="Tosa Y."/>
            <person name="Chen Y.H."/>
            <person name="Li J.Y."/>
            <person name="Li M.Y."/>
            <person name="Jade Lu M.Y."/>
            <person name="Nakayashiki H."/>
            <person name="Li W.H."/>
        </authorList>
    </citation>
    <scope>NUCLEOTIDE SEQUENCE</scope>
    <source>
        <strain evidence="2">NI907</strain>
    </source>
</reference>